<dbReference type="EMBL" id="FLUQ01000001">
    <property type="protein sequence ID" value="SBV98719.1"/>
    <property type="molecule type" value="Genomic_DNA"/>
</dbReference>
<dbReference type="PANTHER" id="PTHR45947:SF3">
    <property type="entry name" value="SULFOQUINOVOSYL TRANSFERASE SQD2"/>
    <property type="match status" value="1"/>
</dbReference>
<proteinExistence type="predicted"/>
<dbReference type="AlphaFoldDB" id="A0A212JGY3"/>
<reference evidence="1" key="1">
    <citation type="submission" date="2016-04" db="EMBL/GenBank/DDBJ databases">
        <authorList>
            <person name="Evans L.H."/>
            <person name="Alamgir A."/>
            <person name="Owens N."/>
            <person name="Weber N.D."/>
            <person name="Virtaneva K."/>
            <person name="Barbian K."/>
            <person name="Babar A."/>
            <person name="Rosenke K."/>
        </authorList>
    </citation>
    <scope>NUCLEOTIDE SEQUENCE</scope>
    <source>
        <strain evidence="1">86</strain>
    </source>
</reference>
<gene>
    <name evidence="1" type="ORF">KL86DPRO_11436</name>
</gene>
<dbReference type="PANTHER" id="PTHR45947">
    <property type="entry name" value="SULFOQUINOVOSYL TRANSFERASE SQD2"/>
    <property type="match status" value="1"/>
</dbReference>
<dbReference type="GO" id="GO:0016757">
    <property type="term" value="F:glycosyltransferase activity"/>
    <property type="evidence" value="ECO:0007669"/>
    <property type="project" value="TreeGrafter"/>
</dbReference>
<dbReference type="InterPro" id="IPR050194">
    <property type="entry name" value="Glycosyltransferase_grp1"/>
</dbReference>
<name>A0A212JGY3_9DELT</name>
<dbReference type="Pfam" id="PF13692">
    <property type="entry name" value="Glyco_trans_1_4"/>
    <property type="match status" value="1"/>
</dbReference>
<dbReference type="Gene3D" id="3.40.50.2000">
    <property type="entry name" value="Glycogen Phosphorylase B"/>
    <property type="match status" value="2"/>
</dbReference>
<evidence type="ECO:0000313" key="1">
    <source>
        <dbReference type="EMBL" id="SBV98719.1"/>
    </source>
</evidence>
<organism evidence="1">
    <name type="scientific">uncultured delta proteobacterium</name>
    <dbReference type="NCBI Taxonomy" id="34034"/>
    <lineage>
        <taxon>Bacteria</taxon>
        <taxon>Deltaproteobacteria</taxon>
        <taxon>environmental samples</taxon>
    </lineage>
</organism>
<dbReference type="SUPFAM" id="SSF53756">
    <property type="entry name" value="UDP-Glycosyltransferase/glycogen phosphorylase"/>
    <property type="match status" value="1"/>
</dbReference>
<accession>A0A212JGY3</accession>
<sequence length="267" mass="29680">MDQCGSCPLLGSTDPRDLSNTIWRNRMGAFRKLDIHVVCTTHWMAEKVRASSLLGKKPVSVIPNTVPLDIFYPMRREALRKDLSFAENDFVMMFSSQSLTNYRKGGQFILEALHRIADGPDGKRTKVLLLGQHPDEAFFKTGIDVIYCGYLTDMQQLAVYYNAADVFLFPSLEEAFGQVTAEAAACGTPTVAFAAGGIPETIEHGVTGWLAPTGSLEGLLEGIRWAKDAAGDPKMRKRCRILAMERWSPEKTTHLYAGLFRELAEKD</sequence>
<protein>
    <submittedName>
        <fullName evidence="1">Uncharacterized protein</fullName>
    </submittedName>
</protein>